<proteinExistence type="predicted"/>
<feature type="domain" description="Transcriptional regulator SbtR-like C-terminal" evidence="2">
    <location>
        <begin position="35"/>
        <end position="96"/>
    </location>
</feature>
<dbReference type="Pfam" id="PF21597">
    <property type="entry name" value="TetR_C_43"/>
    <property type="match status" value="1"/>
</dbReference>
<organism evidence="3 4">
    <name type="scientific">Microbispora corallina</name>
    <dbReference type="NCBI Taxonomy" id="83302"/>
    <lineage>
        <taxon>Bacteria</taxon>
        <taxon>Bacillati</taxon>
        <taxon>Actinomycetota</taxon>
        <taxon>Actinomycetes</taxon>
        <taxon>Streptosporangiales</taxon>
        <taxon>Streptosporangiaceae</taxon>
        <taxon>Microbispora</taxon>
    </lineage>
</organism>
<feature type="region of interest" description="Disordered" evidence="1">
    <location>
        <begin position="1"/>
        <end position="35"/>
    </location>
</feature>
<dbReference type="InterPro" id="IPR049445">
    <property type="entry name" value="TetR_SbtR-like_C"/>
</dbReference>
<protein>
    <recommendedName>
        <fullName evidence="2">Transcriptional regulator SbtR-like C-terminal domain-containing protein</fullName>
    </recommendedName>
</protein>
<accession>A0ABQ4GCD6</accession>
<dbReference type="Gene3D" id="1.10.357.10">
    <property type="entry name" value="Tetracycline Repressor, domain 2"/>
    <property type="match status" value="1"/>
</dbReference>
<evidence type="ECO:0000256" key="1">
    <source>
        <dbReference type="SAM" id="MobiDB-lite"/>
    </source>
</evidence>
<evidence type="ECO:0000259" key="2">
    <source>
        <dbReference type="Pfam" id="PF21597"/>
    </source>
</evidence>
<evidence type="ECO:0000313" key="3">
    <source>
        <dbReference type="EMBL" id="GIH44750.1"/>
    </source>
</evidence>
<dbReference type="Proteomes" id="UP000603904">
    <property type="component" value="Unassembled WGS sequence"/>
</dbReference>
<gene>
    <name evidence="3" type="ORF">Mco01_77500</name>
</gene>
<name>A0ABQ4GCD6_9ACTN</name>
<feature type="compositionally biased region" description="Gly residues" evidence="1">
    <location>
        <begin position="1"/>
        <end position="12"/>
    </location>
</feature>
<keyword evidence="4" id="KW-1185">Reference proteome</keyword>
<dbReference type="EMBL" id="BOOC01000072">
    <property type="protein sequence ID" value="GIH44750.1"/>
    <property type="molecule type" value="Genomic_DNA"/>
</dbReference>
<reference evidence="3 4" key="1">
    <citation type="submission" date="2021-01" db="EMBL/GenBank/DDBJ databases">
        <title>Whole genome shotgun sequence of Microbispora corallina NBRC 16416.</title>
        <authorList>
            <person name="Komaki H."/>
            <person name="Tamura T."/>
        </authorList>
    </citation>
    <scope>NUCLEOTIDE SEQUENCE [LARGE SCALE GENOMIC DNA]</scope>
    <source>
        <strain evidence="3 4">NBRC 16416</strain>
    </source>
</reference>
<sequence>MGGTCGAGGGPGSASTSSWLPASPSTTARSWHSRRQDSALITAAHEAVDAPGTALLDAAKQAGEVRADLRMADLLALLNAIATAAESGERQPTDRLLPTTGRPDPWPGP</sequence>
<evidence type="ECO:0000313" key="4">
    <source>
        <dbReference type="Proteomes" id="UP000603904"/>
    </source>
</evidence>
<dbReference type="InterPro" id="IPR036271">
    <property type="entry name" value="Tet_transcr_reg_TetR-rel_C_sf"/>
</dbReference>
<feature type="compositionally biased region" description="Polar residues" evidence="1">
    <location>
        <begin position="19"/>
        <end position="30"/>
    </location>
</feature>
<dbReference type="RefSeq" id="WP_372445029.1">
    <property type="nucleotide sequence ID" value="NZ_BAAAGP010000056.1"/>
</dbReference>
<comment type="caution">
    <text evidence="3">The sequence shown here is derived from an EMBL/GenBank/DDBJ whole genome shotgun (WGS) entry which is preliminary data.</text>
</comment>
<feature type="region of interest" description="Disordered" evidence="1">
    <location>
        <begin position="84"/>
        <end position="109"/>
    </location>
</feature>
<dbReference type="SUPFAM" id="SSF48498">
    <property type="entry name" value="Tetracyclin repressor-like, C-terminal domain"/>
    <property type="match status" value="1"/>
</dbReference>